<reference evidence="3" key="1">
    <citation type="submission" date="2022-05" db="EMBL/GenBank/DDBJ databases">
        <authorList>
            <person name="Sun X."/>
        </authorList>
    </citation>
    <scope>NUCLEOTIDE SEQUENCE</scope>
    <source>
        <strain evidence="3">Ai-910</strain>
    </source>
</reference>
<dbReference type="InterPro" id="IPR044925">
    <property type="entry name" value="His-Me_finger_sf"/>
</dbReference>
<sequence>MIKSYWNEEWKEIDFPEGALRKKYAISNYGRVISYGEDMSEGVLVGGGCIKGYRTLPLRPFGKSTTYYIHKLVARLFLGEPEEGQECVLHLDYNKGNNYVGNLKWATKDESLRHQQENPEVIRSREKARMRCPECGPKLTSTQVIRLKKKLLDPGRKTKLRIIAKQFGVSEMQLYRIRTGENWSHVDVPDFKGRAESM</sequence>
<evidence type="ECO:0000313" key="4">
    <source>
        <dbReference type="Proteomes" id="UP001056426"/>
    </source>
</evidence>
<evidence type="ECO:0000259" key="1">
    <source>
        <dbReference type="Pfam" id="PF07463"/>
    </source>
</evidence>
<dbReference type="AlphaFoldDB" id="A0A9J6ZSE0"/>
<dbReference type="KEGG" id="alkq:M9189_02015"/>
<dbReference type="Proteomes" id="UP001056426">
    <property type="component" value="Chromosome"/>
</dbReference>
<protein>
    <submittedName>
        <fullName evidence="3">NUMOD4 domain-containing protein</fullName>
    </submittedName>
</protein>
<evidence type="ECO:0000259" key="2">
    <source>
        <dbReference type="Pfam" id="PF13392"/>
    </source>
</evidence>
<dbReference type="RefSeq" id="WP_250724254.1">
    <property type="nucleotide sequence ID" value="NZ_CP098400.1"/>
</dbReference>
<proteinExistence type="predicted"/>
<feature type="domain" description="HNH nuclease" evidence="2">
    <location>
        <begin position="67"/>
        <end position="110"/>
    </location>
</feature>
<dbReference type="Pfam" id="PF07463">
    <property type="entry name" value="NUMOD4"/>
    <property type="match status" value="1"/>
</dbReference>
<reference evidence="3" key="2">
    <citation type="submission" date="2022-06" db="EMBL/GenBank/DDBJ databases">
        <title>Xiashengella guii gen. nov. sp. nov., a bacterium isolated form anaerobic digestion tank.</title>
        <authorList>
            <person name="Huang H."/>
        </authorList>
    </citation>
    <scope>NUCLEOTIDE SEQUENCE</scope>
    <source>
        <strain evidence="3">Ai-910</strain>
    </source>
</reference>
<feature type="domain" description="NUMOD4" evidence="1">
    <location>
        <begin position="8"/>
        <end position="37"/>
    </location>
</feature>
<evidence type="ECO:0000313" key="3">
    <source>
        <dbReference type="EMBL" id="URW80136.1"/>
    </source>
</evidence>
<gene>
    <name evidence="3" type="ORF">M9189_02015</name>
</gene>
<dbReference type="InterPro" id="IPR010902">
    <property type="entry name" value="NUMOD4"/>
</dbReference>
<keyword evidence="4" id="KW-1185">Reference proteome</keyword>
<dbReference type="SUPFAM" id="SSF54060">
    <property type="entry name" value="His-Me finger endonucleases"/>
    <property type="match status" value="1"/>
</dbReference>
<dbReference type="Gene3D" id="3.90.75.20">
    <property type="match status" value="1"/>
</dbReference>
<name>A0A9J6ZSE0_9BACT</name>
<accession>A0A9J6ZSE0</accession>
<dbReference type="EMBL" id="CP098400">
    <property type="protein sequence ID" value="URW80136.1"/>
    <property type="molecule type" value="Genomic_DNA"/>
</dbReference>
<dbReference type="Pfam" id="PF13392">
    <property type="entry name" value="HNH_3"/>
    <property type="match status" value="1"/>
</dbReference>
<organism evidence="3 4">
    <name type="scientific">Xiashengella succiniciproducens</name>
    <dbReference type="NCBI Taxonomy" id="2949635"/>
    <lineage>
        <taxon>Bacteria</taxon>
        <taxon>Pseudomonadati</taxon>
        <taxon>Bacteroidota</taxon>
        <taxon>Bacteroidia</taxon>
        <taxon>Marinilabiliales</taxon>
        <taxon>Marinilabiliaceae</taxon>
        <taxon>Xiashengella</taxon>
    </lineage>
</organism>
<dbReference type="InterPro" id="IPR003615">
    <property type="entry name" value="HNH_nuc"/>
</dbReference>
<dbReference type="GO" id="GO:0016788">
    <property type="term" value="F:hydrolase activity, acting on ester bonds"/>
    <property type="evidence" value="ECO:0007669"/>
    <property type="project" value="InterPro"/>
</dbReference>